<keyword evidence="2" id="KW-0234">DNA repair</keyword>
<accession>A0A1X7VL22</accession>
<dbReference type="KEGG" id="aqu:109593773"/>
<dbReference type="InterPro" id="IPR016024">
    <property type="entry name" value="ARM-type_fold"/>
</dbReference>
<dbReference type="InterPro" id="IPR011989">
    <property type="entry name" value="ARM-like"/>
</dbReference>
<keyword evidence="2" id="KW-0539">Nucleus</keyword>
<keyword evidence="5" id="KW-1185">Reference proteome</keyword>
<evidence type="ECO:0000313" key="4">
    <source>
        <dbReference type="EnsemblMetazoa" id="Aqu2.1.40752_001"/>
    </source>
</evidence>
<dbReference type="OrthoDB" id="342900at2759"/>
<protein>
    <recommendedName>
        <fullName evidence="2">MMS19 nucleotide excision repair protein</fullName>
    </recommendedName>
</protein>
<dbReference type="Gene3D" id="1.25.10.10">
    <property type="entry name" value="Leucine-rich Repeat Variant"/>
    <property type="match status" value="1"/>
</dbReference>
<comment type="subcellular location">
    <subcellularLocation>
        <location evidence="2">Cytoplasm</location>
        <location evidence="2">Cytoskeleton</location>
        <location evidence="2">Spindle</location>
    </subcellularLocation>
    <subcellularLocation>
        <location evidence="2">Nucleus</location>
    </subcellularLocation>
</comment>
<gene>
    <name evidence="4" type="primary">109593773</name>
</gene>
<sequence>MRQDLEQEEQDNISVTNILLSSLESIHSLIQESPEVIGQHLSSIISLLLHLGQASPFMKVRITALKCLGLFPVSSISTHLLYTHQNKVIDGLGSCLDDKKRLVRKEAVSSRSEWYLLGFKDS</sequence>
<evidence type="ECO:0000259" key="3">
    <source>
        <dbReference type="Pfam" id="PF12460"/>
    </source>
</evidence>
<dbReference type="STRING" id="400682.A0A1X7VL22"/>
<reference evidence="4" key="2">
    <citation type="submission" date="2017-05" db="UniProtKB">
        <authorList>
            <consortium name="EnsemblMetazoa"/>
        </authorList>
    </citation>
    <scope>IDENTIFICATION</scope>
</reference>
<keyword evidence="2" id="KW-0227">DNA damage</keyword>
<dbReference type="EnsemblMetazoa" id="XM_020008864.1">
    <property type="protein sequence ID" value="XP_019864423.1"/>
    <property type="gene ID" value="LOC109593773"/>
</dbReference>
<evidence type="ECO:0000313" key="5">
    <source>
        <dbReference type="Proteomes" id="UP000007879"/>
    </source>
</evidence>
<dbReference type="Pfam" id="PF12460">
    <property type="entry name" value="MMS19_C"/>
    <property type="match status" value="1"/>
</dbReference>
<dbReference type="PANTHER" id="PTHR12891">
    <property type="entry name" value="DNA REPAIR/TRANSCRIPTION PROTEIN MET18/MMS19"/>
    <property type="match status" value="1"/>
</dbReference>
<name>A0A1X7VL22_AMPQE</name>
<reference evidence="5" key="1">
    <citation type="journal article" date="2010" name="Nature">
        <title>The Amphimedon queenslandica genome and the evolution of animal complexity.</title>
        <authorList>
            <person name="Srivastava M."/>
            <person name="Simakov O."/>
            <person name="Chapman J."/>
            <person name="Fahey B."/>
            <person name="Gauthier M.E."/>
            <person name="Mitros T."/>
            <person name="Richards G.S."/>
            <person name="Conaco C."/>
            <person name="Dacre M."/>
            <person name="Hellsten U."/>
            <person name="Larroux C."/>
            <person name="Putnam N.H."/>
            <person name="Stanke M."/>
            <person name="Adamska M."/>
            <person name="Darling A."/>
            <person name="Degnan S.M."/>
            <person name="Oakley T.H."/>
            <person name="Plachetzki D.C."/>
            <person name="Zhai Y."/>
            <person name="Adamski M."/>
            <person name="Calcino A."/>
            <person name="Cummins S.F."/>
            <person name="Goodstein D.M."/>
            <person name="Harris C."/>
            <person name="Jackson D.J."/>
            <person name="Leys S.P."/>
            <person name="Shu S."/>
            <person name="Woodcroft B.J."/>
            <person name="Vervoort M."/>
            <person name="Kosik K.S."/>
            <person name="Manning G."/>
            <person name="Degnan B.M."/>
            <person name="Rokhsar D.S."/>
        </authorList>
    </citation>
    <scope>NUCLEOTIDE SEQUENCE [LARGE SCALE GENOMIC DNA]</scope>
</reference>
<keyword evidence="2" id="KW-0206">Cytoskeleton</keyword>
<dbReference type="EnsemblMetazoa" id="Aqu2.1.40752_001">
    <property type="protein sequence ID" value="Aqu2.1.40752_001"/>
    <property type="gene ID" value="Aqu2.1.40752"/>
</dbReference>
<dbReference type="GO" id="GO:0005634">
    <property type="term" value="C:nucleus"/>
    <property type="evidence" value="ECO:0007669"/>
    <property type="project" value="UniProtKB-SubCell"/>
</dbReference>
<dbReference type="AlphaFoldDB" id="A0A1X7VL22"/>
<feature type="domain" description="MMS19 C-terminal" evidence="3">
    <location>
        <begin position="16"/>
        <end position="72"/>
    </location>
</feature>
<dbReference type="GO" id="GO:0097361">
    <property type="term" value="C:cytosolic [4Fe-4S] assembly targeting complex"/>
    <property type="evidence" value="ECO:0007669"/>
    <property type="project" value="UniProtKB-UniRule"/>
</dbReference>
<dbReference type="Proteomes" id="UP000007879">
    <property type="component" value="Unassembled WGS sequence"/>
</dbReference>
<dbReference type="InterPro" id="IPR039920">
    <property type="entry name" value="MMS19"/>
</dbReference>
<dbReference type="GO" id="GO:0016226">
    <property type="term" value="P:iron-sulfur cluster assembly"/>
    <property type="evidence" value="ECO:0007669"/>
    <property type="project" value="UniProtKB-UniRule"/>
</dbReference>
<dbReference type="PANTHER" id="PTHR12891:SF0">
    <property type="entry name" value="MMS19 NUCLEOTIDE EXCISION REPAIR PROTEIN HOMOLOG"/>
    <property type="match status" value="1"/>
</dbReference>
<comment type="function">
    <text evidence="2">Key component of the cytosolic iron-sulfur protein assembly (CIA) complex, a multiprotein complex that mediates the incorporation of iron-sulfur cluster into apoproteins specifically involved in DNA metabolism and genomic integrity. In the CIA complex, MMS19 acts as an adapter between early-acting CIA components and a subset of cellular target iron-sulfur proteins.</text>
</comment>
<comment type="subunit">
    <text evidence="2">Component of the CIA complex.</text>
</comment>
<dbReference type="GO" id="GO:0051604">
    <property type="term" value="P:protein maturation"/>
    <property type="evidence" value="ECO:0007669"/>
    <property type="project" value="UniProtKB-UniRule"/>
</dbReference>
<dbReference type="SUPFAM" id="SSF48371">
    <property type="entry name" value="ARM repeat"/>
    <property type="match status" value="1"/>
</dbReference>
<dbReference type="InterPro" id="IPR024687">
    <property type="entry name" value="MMS19_C"/>
</dbReference>
<evidence type="ECO:0000256" key="2">
    <source>
        <dbReference type="RuleBase" id="RU367072"/>
    </source>
</evidence>
<proteinExistence type="inferred from homology"/>
<evidence type="ECO:0000256" key="1">
    <source>
        <dbReference type="ARBA" id="ARBA00009340"/>
    </source>
</evidence>
<keyword evidence="2" id="KW-0963">Cytoplasm</keyword>
<dbReference type="GO" id="GO:0006281">
    <property type="term" value="P:DNA repair"/>
    <property type="evidence" value="ECO:0007669"/>
    <property type="project" value="UniProtKB-UniRule"/>
</dbReference>
<organism evidence="4">
    <name type="scientific">Amphimedon queenslandica</name>
    <name type="common">Sponge</name>
    <dbReference type="NCBI Taxonomy" id="400682"/>
    <lineage>
        <taxon>Eukaryota</taxon>
        <taxon>Metazoa</taxon>
        <taxon>Porifera</taxon>
        <taxon>Demospongiae</taxon>
        <taxon>Heteroscleromorpha</taxon>
        <taxon>Haplosclerida</taxon>
        <taxon>Niphatidae</taxon>
        <taxon>Amphimedon</taxon>
    </lineage>
</organism>
<dbReference type="InParanoid" id="A0A1X7VL22"/>
<comment type="similarity">
    <text evidence="1 2">Belongs to the MET18/MMS19 family.</text>
</comment>
<dbReference type="GO" id="GO:0005819">
    <property type="term" value="C:spindle"/>
    <property type="evidence" value="ECO:0007669"/>
    <property type="project" value="UniProtKB-SubCell"/>
</dbReference>